<feature type="transmembrane region" description="Helical" evidence="1">
    <location>
        <begin position="208"/>
        <end position="230"/>
    </location>
</feature>
<organism evidence="2 3">
    <name type="scientific">Polyangium mundeleinium</name>
    <dbReference type="NCBI Taxonomy" id="2995306"/>
    <lineage>
        <taxon>Bacteria</taxon>
        <taxon>Pseudomonadati</taxon>
        <taxon>Myxococcota</taxon>
        <taxon>Polyangia</taxon>
        <taxon>Polyangiales</taxon>
        <taxon>Polyangiaceae</taxon>
        <taxon>Polyangium</taxon>
    </lineage>
</organism>
<keyword evidence="1" id="KW-0812">Transmembrane</keyword>
<protein>
    <recommendedName>
        <fullName evidence="4">Integral membrane protein</fullName>
    </recommendedName>
</protein>
<reference evidence="2 3" key="1">
    <citation type="submission" date="2022-11" db="EMBL/GenBank/DDBJ databases">
        <title>Minimal conservation of predation-associated metabolite biosynthetic gene clusters underscores biosynthetic potential of Myxococcota including descriptions for ten novel species: Archangium lansinium sp. nov., Myxococcus landrumus sp. nov., Nannocystis bai.</title>
        <authorList>
            <person name="Ahearne A."/>
            <person name="Stevens C."/>
            <person name="Dowd S."/>
        </authorList>
    </citation>
    <scope>NUCLEOTIDE SEQUENCE [LARGE SCALE GENOMIC DNA]</scope>
    <source>
        <strain evidence="2 3">RJM3</strain>
    </source>
</reference>
<evidence type="ECO:0000313" key="3">
    <source>
        <dbReference type="Proteomes" id="UP001221411"/>
    </source>
</evidence>
<sequence>MSDAAPSPSISPARARFVTRVVRALGAVAIVGLLLGAVTARVVWSGESEIAESTAALRRGDAYEATVRARRAAGWYAPGAPHVRVAYERLASIATTAEGLGDRDLALLAWRGVRTAALETRWLLVPHKEDLDRANVAIARIEAAAPRPPGTRTEPPQRIEEKQLAALLRDEAPRTPWVVLLLVSFVAWAGGAAWALRRSSASSGVFELARARAGVFVALVGVFLWVLALWRA</sequence>
<dbReference type="EMBL" id="JAQNDO010000001">
    <property type="protein sequence ID" value="MDC0749174.1"/>
    <property type="molecule type" value="Genomic_DNA"/>
</dbReference>
<feature type="transmembrane region" description="Helical" evidence="1">
    <location>
        <begin position="21"/>
        <end position="44"/>
    </location>
</feature>
<evidence type="ECO:0000256" key="1">
    <source>
        <dbReference type="SAM" id="Phobius"/>
    </source>
</evidence>
<evidence type="ECO:0008006" key="4">
    <source>
        <dbReference type="Google" id="ProtNLM"/>
    </source>
</evidence>
<comment type="caution">
    <text evidence="2">The sequence shown here is derived from an EMBL/GenBank/DDBJ whole genome shotgun (WGS) entry which is preliminary data.</text>
</comment>
<keyword evidence="1" id="KW-0472">Membrane</keyword>
<keyword evidence="1" id="KW-1133">Transmembrane helix</keyword>
<accession>A0ABT5F6H0</accession>
<keyword evidence="3" id="KW-1185">Reference proteome</keyword>
<evidence type="ECO:0000313" key="2">
    <source>
        <dbReference type="EMBL" id="MDC0749174.1"/>
    </source>
</evidence>
<feature type="transmembrane region" description="Helical" evidence="1">
    <location>
        <begin position="177"/>
        <end position="196"/>
    </location>
</feature>
<gene>
    <name evidence="2" type="ORF">POL67_48040</name>
</gene>
<dbReference type="RefSeq" id="WP_271928705.1">
    <property type="nucleotide sequence ID" value="NZ_JAQNDO010000001.1"/>
</dbReference>
<name>A0ABT5F6H0_9BACT</name>
<dbReference type="Proteomes" id="UP001221411">
    <property type="component" value="Unassembled WGS sequence"/>
</dbReference>
<proteinExistence type="predicted"/>